<name>A0A0F9CZG5_9ZZZZ</name>
<dbReference type="EMBL" id="LAZR01033887">
    <property type="protein sequence ID" value="KKL46846.1"/>
    <property type="molecule type" value="Genomic_DNA"/>
</dbReference>
<sequence>LYVTSDASSKELAVKPHSTNVLKLGQVDRD</sequence>
<evidence type="ECO:0000313" key="1">
    <source>
        <dbReference type="EMBL" id="KKL46846.1"/>
    </source>
</evidence>
<accession>A0A0F9CZG5</accession>
<gene>
    <name evidence="1" type="ORF">LCGC14_2341450</name>
</gene>
<protein>
    <submittedName>
        <fullName evidence="1">Uncharacterized protein</fullName>
    </submittedName>
</protein>
<dbReference type="AlphaFoldDB" id="A0A0F9CZG5"/>
<reference evidence="1" key="1">
    <citation type="journal article" date="2015" name="Nature">
        <title>Complex archaea that bridge the gap between prokaryotes and eukaryotes.</title>
        <authorList>
            <person name="Spang A."/>
            <person name="Saw J.H."/>
            <person name="Jorgensen S.L."/>
            <person name="Zaremba-Niedzwiedzka K."/>
            <person name="Martijn J."/>
            <person name="Lind A.E."/>
            <person name="van Eijk R."/>
            <person name="Schleper C."/>
            <person name="Guy L."/>
            <person name="Ettema T.J."/>
        </authorList>
    </citation>
    <scope>NUCLEOTIDE SEQUENCE</scope>
</reference>
<organism evidence="1">
    <name type="scientific">marine sediment metagenome</name>
    <dbReference type="NCBI Taxonomy" id="412755"/>
    <lineage>
        <taxon>unclassified sequences</taxon>
        <taxon>metagenomes</taxon>
        <taxon>ecological metagenomes</taxon>
    </lineage>
</organism>
<proteinExistence type="predicted"/>
<comment type="caution">
    <text evidence="1">The sequence shown here is derived from an EMBL/GenBank/DDBJ whole genome shotgun (WGS) entry which is preliminary data.</text>
</comment>
<feature type="non-terminal residue" evidence="1">
    <location>
        <position position="1"/>
    </location>
</feature>